<reference evidence="1 2" key="1">
    <citation type="submission" date="2015-08" db="EMBL/GenBank/DDBJ databases">
        <title>Genomes of Paenibacillus riograndensis.</title>
        <authorList>
            <person name="Sant'Anna F.H."/>
            <person name="Souza R."/>
            <person name="Ambrosini A."/>
            <person name="Bach E."/>
            <person name="Fernandes G."/>
            <person name="Balsanelli E."/>
            <person name="Baura V.A."/>
            <person name="Pedrosa F.O."/>
            <person name="Souza E.M."/>
            <person name="Passaglia L."/>
        </authorList>
    </citation>
    <scope>NUCLEOTIDE SEQUENCE [LARGE SCALE GENOMIC DNA]</scope>
    <source>
        <strain evidence="1 2">CAS34</strain>
    </source>
</reference>
<dbReference type="OrthoDB" id="1853564at2"/>
<evidence type="ECO:0008006" key="3">
    <source>
        <dbReference type="Google" id="ProtNLM"/>
    </source>
</evidence>
<sequence>MQRSKYGAKKTQVDGEVFDSRAEAKRYRELMLLKRAGEVVEVELQPSYVLMPGFRHKATGKRVQAITYKADFLVTYADGHQEIEDVKGVRTPVYLLKKKLFMNLYPDLYIKEVSA</sequence>
<evidence type="ECO:0000313" key="2">
    <source>
        <dbReference type="Proteomes" id="UP000070475"/>
    </source>
</evidence>
<dbReference type="Pfam" id="PF06356">
    <property type="entry name" value="DUF1064"/>
    <property type="match status" value="1"/>
</dbReference>
<gene>
    <name evidence="1" type="ORF">AMQ84_27165</name>
</gene>
<accession>A0A132TJT8</accession>
<dbReference type="PATRIC" id="fig|483937.3.peg.4261"/>
<dbReference type="InterPro" id="IPR009414">
    <property type="entry name" value="DUF1064"/>
</dbReference>
<dbReference type="Proteomes" id="UP000070475">
    <property type="component" value="Unassembled WGS sequence"/>
</dbReference>
<name>A0A132TJT8_9BACL</name>
<protein>
    <recommendedName>
        <fullName evidence="3">DUF1064 domain-containing protein</fullName>
    </recommendedName>
</protein>
<evidence type="ECO:0000313" key="1">
    <source>
        <dbReference type="EMBL" id="KWX71605.1"/>
    </source>
</evidence>
<comment type="caution">
    <text evidence="1">The sequence shown here is derived from an EMBL/GenBank/DDBJ whole genome shotgun (WGS) entry which is preliminary data.</text>
</comment>
<keyword evidence="2" id="KW-1185">Reference proteome</keyword>
<organism evidence="1 2">
    <name type="scientific">Paenibacillus riograndensis</name>
    <dbReference type="NCBI Taxonomy" id="483937"/>
    <lineage>
        <taxon>Bacteria</taxon>
        <taxon>Bacillati</taxon>
        <taxon>Bacillota</taxon>
        <taxon>Bacilli</taxon>
        <taxon>Bacillales</taxon>
        <taxon>Paenibacillaceae</taxon>
        <taxon>Paenibacillus</taxon>
        <taxon>Paenibacillus sonchi group</taxon>
    </lineage>
</organism>
<dbReference type="EMBL" id="LIRB01000146">
    <property type="protein sequence ID" value="KWX71605.1"/>
    <property type="molecule type" value="Genomic_DNA"/>
</dbReference>
<dbReference type="RefSeq" id="WP_060862923.1">
    <property type="nucleotide sequence ID" value="NZ_LIRB01000146.1"/>
</dbReference>
<proteinExistence type="predicted"/>
<dbReference type="AlphaFoldDB" id="A0A132TJT8"/>